<proteinExistence type="predicted"/>
<dbReference type="AlphaFoldDB" id="A0A8H4N5F9"/>
<dbReference type="Proteomes" id="UP000572817">
    <property type="component" value="Unassembled WGS sequence"/>
</dbReference>
<organism evidence="2 3">
    <name type="scientific">Botryosphaeria dothidea</name>
    <dbReference type="NCBI Taxonomy" id="55169"/>
    <lineage>
        <taxon>Eukaryota</taxon>
        <taxon>Fungi</taxon>
        <taxon>Dikarya</taxon>
        <taxon>Ascomycota</taxon>
        <taxon>Pezizomycotina</taxon>
        <taxon>Dothideomycetes</taxon>
        <taxon>Dothideomycetes incertae sedis</taxon>
        <taxon>Botryosphaeriales</taxon>
        <taxon>Botryosphaeriaceae</taxon>
        <taxon>Botryosphaeria</taxon>
    </lineage>
</organism>
<comment type="caution">
    <text evidence="2">The sequence shown here is derived from an EMBL/GenBank/DDBJ whole genome shotgun (WGS) entry which is preliminary data.</text>
</comment>
<evidence type="ECO:0000313" key="2">
    <source>
        <dbReference type="EMBL" id="KAF4311874.1"/>
    </source>
</evidence>
<accession>A0A8H4N5F9</accession>
<dbReference type="EMBL" id="WWBZ02000008">
    <property type="protein sequence ID" value="KAF4311874.1"/>
    <property type="molecule type" value="Genomic_DNA"/>
</dbReference>
<reference evidence="2" key="1">
    <citation type="submission" date="2020-04" db="EMBL/GenBank/DDBJ databases">
        <title>Genome Assembly and Annotation of Botryosphaeria dothidea sdau 11-99, a Latent Pathogen of Apple Fruit Ring Rot in China.</title>
        <authorList>
            <person name="Yu C."/>
            <person name="Diao Y."/>
            <person name="Lu Q."/>
            <person name="Zhao J."/>
            <person name="Cui S."/>
            <person name="Peng C."/>
            <person name="He B."/>
            <person name="Liu H."/>
        </authorList>
    </citation>
    <scope>NUCLEOTIDE SEQUENCE [LARGE SCALE GENOMIC DNA]</scope>
    <source>
        <strain evidence="2">Sdau11-99</strain>
    </source>
</reference>
<protein>
    <submittedName>
        <fullName evidence="2">Uncharacterized protein</fullName>
    </submittedName>
</protein>
<feature type="compositionally biased region" description="Basic and acidic residues" evidence="1">
    <location>
        <begin position="56"/>
        <end position="67"/>
    </location>
</feature>
<feature type="region of interest" description="Disordered" evidence="1">
    <location>
        <begin position="54"/>
        <end position="81"/>
    </location>
</feature>
<name>A0A8H4N5F9_9PEZI</name>
<gene>
    <name evidence="2" type="ORF">GTA08_BOTSDO12672</name>
</gene>
<keyword evidence="3" id="KW-1185">Reference proteome</keyword>
<evidence type="ECO:0000313" key="3">
    <source>
        <dbReference type="Proteomes" id="UP000572817"/>
    </source>
</evidence>
<evidence type="ECO:0000256" key="1">
    <source>
        <dbReference type="SAM" id="MobiDB-lite"/>
    </source>
</evidence>
<sequence>MSPGKTPWAGRDVDGRIERIIKQLDGISEDNGIEDSLTRLARAMQAMRNLTTTVKKMKEHDPPPPDDKDTDECSPSAGASFHWPDSSYPDLSCHVSDIIELGSKAVDIVPQVYEILLRQPHLRDRGYLKATTRMTPLLSPEELMSRLADTTITSAAPAEFNGFLISQVAHGLGRNR</sequence>